<comment type="caution">
    <text evidence="9">The sequence shown here is derived from an EMBL/GenBank/DDBJ whole genome shotgun (WGS) entry which is preliminary data.</text>
</comment>
<reference evidence="9 10" key="1">
    <citation type="submission" date="2019-03" db="EMBL/GenBank/DDBJ databases">
        <title>Genomic Encyclopedia of Archaeal and Bacterial Type Strains, Phase II (KMG-II): from individual species to whole genera.</title>
        <authorList>
            <person name="Goeker M."/>
        </authorList>
    </citation>
    <scope>NUCLEOTIDE SEQUENCE [LARGE SCALE GENOMIC DNA]</scope>
    <source>
        <strain evidence="9 10">DSM 28353</strain>
    </source>
</reference>
<evidence type="ECO:0000259" key="8">
    <source>
        <dbReference type="Pfam" id="PF14322"/>
    </source>
</evidence>
<comment type="subcellular location">
    <subcellularLocation>
        <location evidence="1">Cell outer membrane</location>
    </subcellularLocation>
</comment>
<sequence>MKTIYKLQRNIAYVLLSASLFACGKSLDKPTPDTSIDLEKIQPGDIPLLLRGAYRPNLIYYQPYPIWDVYSDDIISLQGSTPTQYNPRSYDDCNPNIEDGFGNARLYAASYTAIGNANFIINYIKSKGVTNMNSILGEALSIRAFNYYRLAESYGGVILTVDLETDINQIRRDKNTEEEVYKQVMTDLEEAIPLLEDFKTADFISKPTAQLLLARLYLQLGKNKEAFELSEAVIKSGKNKLEQSDFGEVFRFGGKSSEMLWRLSETITSYERGGLYTMYSPPPPFRGSSMGLTWVDPTLVESYESDDIRASLLLKRRNPTIGENVTYLLKFSTDTLQASSNASIVYPMVRIGEAYLISAEASARQGQLVLTRYNELRKARGTSQKTTSDISDVNQFIQEIEAERRREFVGEGRRWQDMKRFGKAIPFLKSKGRDETRLYLPFVTTELTKNTKLTQNKGY</sequence>
<keyword evidence="5" id="KW-0998">Cell outer membrane</keyword>
<dbReference type="SUPFAM" id="SSF48452">
    <property type="entry name" value="TPR-like"/>
    <property type="match status" value="1"/>
</dbReference>
<evidence type="ECO:0000313" key="10">
    <source>
        <dbReference type="Proteomes" id="UP000295292"/>
    </source>
</evidence>
<name>A0A4R6WH22_9SPHI</name>
<accession>A0A4R6WH22</accession>
<dbReference type="InterPro" id="IPR033985">
    <property type="entry name" value="SusD-like_N"/>
</dbReference>
<keyword evidence="4" id="KW-0472">Membrane</keyword>
<feature type="chain" id="PRO_5020601327" evidence="6">
    <location>
        <begin position="23"/>
        <end position="459"/>
    </location>
</feature>
<comment type="similarity">
    <text evidence="2">Belongs to the SusD family.</text>
</comment>
<dbReference type="Proteomes" id="UP000295292">
    <property type="component" value="Unassembled WGS sequence"/>
</dbReference>
<dbReference type="OrthoDB" id="5694214at2"/>
<keyword evidence="10" id="KW-1185">Reference proteome</keyword>
<keyword evidence="3 6" id="KW-0732">Signal</keyword>
<feature type="domain" description="RagB/SusD" evidence="7">
    <location>
        <begin position="327"/>
        <end position="424"/>
    </location>
</feature>
<evidence type="ECO:0000256" key="4">
    <source>
        <dbReference type="ARBA" id="ARBA00023136"/>
    </source>
</evidence>
<feature type="signal peptide" evidence="6">
    <location>
        <begin position="1"/>
        <end position="22"/>
    </location>
</feature>
<evidence type="ECO:0000259" key="7">
    <source>
        <dbReference type="Pfam" id="PF07980"/>
    </source>
</evidence>
<evidence type="ECO:0000256" key="1">
    <source>
        <dbReference type="ARBA" id="ARBA00004442"/>
    </source>
</evidence>
<dbReference type="GO" id="GO:0009279">
    <property type="term" value="C:cell outer membrane"/>
    <property type="evidence" value="ECO:0007669"/>
    <property type="project" value="UniProtKB-SubCell"/>
</dbReference>
<evidence type="ECO:0000256" key="2">
    <source>
        <dbReference type="ARBA" id="ARBA00006275"/>
    </source>
</evidence>
<evidence type="ECO:0000256" key="6">
    <source>
        <dbReference type="SAM" id="SignalP"/>
    </source>
</evidence>
<dbReference type="Gene3D" id="1.25.40.390">
    <property type="match status" value="1"/>
</dbReference>
<evidence type="ECO:0000256" key="5">
    <source>
        <dbReference type="ARBA" id="ARBA00023237"/>
    </source>
</evidence>
<dbReference type="InterPro" id="IPR012944">
    <property type="entry name" value="SusD_RagB_dom"/>
</dbReference>
<dbReference type="AlphaFoldDB" id="A0A4R6WH22"/>
<evidence type="ECO:0000313" key="9">
    <source>
        <dbReference type="EMBL" id="TDQ79424.1"/>
    </source>
</evidence>
<dbReference type="RefSeq" id="WP_133583218.1">
    <property type="nucleotide sequence ID" value="NZ_SNYV01000011.1"/>
</dbReference>
<dbReference type="Pfam" id="PF14322">
    <property type="entry name" value="SusD-like_3"/>
    <property type="match status" value="1"/>
</dbReference>
<feature type="domain" description="SusD-like N-terminal" evidence="8">
    <location>
        <begin position="101"/>
        <end position="218"/>
    </location>
</feature>
<dbReference type="PROSITE" id="PS51257">
    <property type="entry name" value="PROKAR_LIPOPROTEIN"/>
    <property type="match status" value="1"/>
</dbReference>
<dbReference type="InterPro" id="IPR011990">
    <property type="entry name" value="TPR-like_helical_dom_sf"/>
</dbReference>
<dbReference type="Pfam" id="PF07980">
    <property type="entry name" value="SusD_RagB"/>
    <property type="match status" value="1"/>
</dbReference>
<dbReference type="EMBL" id="SNYV01000011">
    <property type="protein sequence ID" value="TDQ79424.1"/>
    <property type="molecule type" value="Genomic_DNA"/>
</dbReference>
<gene>
    <name evidence="9" type="ORF">CLV99_0861</name>
</gene>
<evidence type="ECO:0000256" key="3">
    <source>
        <dbReference type="ARBA" id="ARBA00022729"/>
    </source>
</evidence>
<protein>
    <submittedName>
        <fullName evidence="9">Putative outer membrane starch-binding protein</fullName>
    </submittedName>
</protein>
<organism evidence="9 10">
    <name type="scientific">Sphingobacterium yanglingense</name>
    <dbReference type="NCBI Taxonomy" id="1437280"/>
    <lineage>
        <taxon>Bacteria</taxon>
        <taxon>Pseudomonadati</taxon>
        <taxon>Bacteroidota</taxon>
        <taxon>Sphingobacteriia</taxon>
        <taxon>Sphingobacteriales</taxon>
        <taxon>Sphingobacteriaceae</taxon>
        <taxon>Sphingobacterium</taxon>
    </lineage>
</organism>
<proteinExistence type="inferred from homology"/>